<keyword evidence="10" id="KW-0539">Nucleus</keyword>
<evidence type="ECO:0000256" key="2">
    <source>
        <dbReference type="ARBA" id="ARBA00004186"/>
    </source>
</evidence>
<comment type="similarity">
    <text evidence="4">Belongs to the DASH complex SPC19 family.</text>
</comment>
<evidence type="ECO:0000256" key="1">
    <source>
        <dbReference type="ARBA" id="ARBA00004123"/>
    </source>
</evidence>
<dbReference type="Proteomes" id="UP000242287">
    <property type="component" value="Unassembled WGS sequence"/>
</dbReference>
<evidence type="ECO:0000256" key="5">
    <source>
        <dbReference type="ARBA" id="ARBA00016329"/>
    </source>
</evidence>
<evidence type="ECO:0000313" key="14">
    <source>
        <dbReference type="Proteomes" id="UP000242287"/>
    </source>
</evidence>
<keyword evidence="14" id="KW-1185">Reference proteome</keyword>
<comment type="subcellular location">
    <subcellularLocation>
        <location evidence="3">Chromosome</location>
        <location evidence="3">Centromere</location>
        <location evidence="3">Kinetochore</location>
    </subcellularLocation>
    <subcellularLocation>
        <location evidence="2">Cytoplasm</location>
        <location evidence="2">Cytoskeleton</location>
        <location evidence="2">Spindle</location>
    </subcellularLocation>
    <subcellularLocation>
        <location evidence="1">Nucleus</location>
    </subcellularLocation>
</comment>
<gene>
    <name evidence="13" type="ORF">AMATHDRAFT_145840</name>
</gene>
<dbReference type="OrthoDB" id="3361333at2759"/>
<evidence type="ECO:0000256" key="7">
    <source>
        <dbReference type="ARBA" id="ARBA00022490"/>
    </source>
</evidence>
<evidence type="ECO:0000313" key="13">
    <source>
        <dbReference type="EMBL" id="PFH50152.1"/>
    </source>
</evidence>
<dbReference type="STRING" id="703135.A0A2A9NR39"/>
<evidence type="ECO:0000256" key="6">
    <source>
        <dbReference type="ARBA" id="ARBA00022454"/>
    </source>
</evidence>
<dbReference type="EMBL" id="KZ302010">
    <property type="protein sequence ID" value="PFH50152.1"/>
    <property type="molecule type" value="Genomic_DNA"/>
</dbReference>
<dbReference type="GO" id="GO:0042729">
    <property type="term" value="C:DASH complex"/>
    <property type="evidence" value="ECO:0007669"/>
    <property type="project" value="InterPro"/>
</dbReference>
<dbReference type="Pfam" id="PF08287">
    <property type="entry name" value="DASH_Spc19"/>
    <property type="match status" value="1"/>
</dbReference>
<organism evidence="13 14">
    <name type="scientific">Amanita thiersii Skay4041</name>
    <dbReference type="NCBI Taxonomy" id="703135"/>
    <lineage>
        <taxon>Eukaryota</taxon>
        <taxon>Fungi</taxon>
        <taxon>Dikarya</taxon>
        <taxon>Basidiomycota</taxon>
        <taxon>Agaricomycotina</taxon>
        <taxon>Agaricomycetes</taxon>
        <taxon>Agaricomycetidae</taxon>
        <taxon>Agaricales</taxon>
        <taxon>Pluteineae</taxon>
        <taxon>Amanitaceae</taxon>
        <taxon>Amanita</taxon>
    </lineage>
</organism>
<sequence length="192" mass="21851">MSRVSRANFKSRESVFGADPELYRGEIQATCSPYLAECVATLEDCCEEAHEAQQLLRNGTKDLPRMSKVLRNQRVFLLIDEGTVKRYKTELADEVEPQINELIKRSEQGLEALLKKEALLKAKLDNAKVLAPKLARGAQTSSQKLEARRHQMLVRQRQKLEAELKMLESELMSMVRPHSPFTTQSSSVFISF</sequence>
<reference evidence="13 14" key="1">
    <citation type="submission" date="2014-02" db="EMBL/GenBank/DDBJ databases">
        <title>Transposable element dynamics among asymbiotic and ectomycorrhizal Amanita fungi.</title>
        <authorList>
            <consortium name="DOE Joint Genome Institute"/>
            <person name="Hess J."/>
            <person name="Skrede I."/>
            <person name="Wolfe B."/>
            <person name="LaButti K."/>
            <person name="Ohm R.A."/>
            <person name="Grigoriev I.V."/>
            <person name="Pringle A."/>
        </authorList>
    </citation>
    <scope>NUCLEOTIDE SEQUENCE [LARGE SCALE GENOMIC DNA]</scope>
    <source>
        <strain evidence="13 14">SKay4041</strain>
    </source>
</reference>
<dbReference type="GO" id="GO:0005876">
    <property type="term" value="C:spindle microtubule"/>
    <property type="evidence" value="ECO:0007669"/>
    <property type="project" value="InterPro"/>
</dbReference>
<dbReference type="InterPro" id="IPR013251">
    <property type="entry name" value="DASH_Spc19"/>
</dbReference>
<evidence type="ECO:0000256" key="4">
    <source>
        <dbReference type="ARBA" id="ARBA00008952"/>
    </source>
</evidence>
<protein>
    <recommendedName>
        <fullName evidence="5">DASH complex subunit SPC19</fullName>
    </recommendedName>
    <alternativeName>
        <fullName evidence="12">Outer kinetochore protein SPC19</fullName>
    </alternativeName>
</protein>
<keyword evidence="7" id="KW-0963">Cytoplasm</keyword>
<evidence type="ECO:0000256" key="12">
    <source>
        <dbReference type="ARBA" id="ARBA00032583"/>
    </source>
</evidence>
<evidence type="ECO:0000256" key="8">
    <source>
        <dbReference type="ARBA" id="ARBA00022838"/>
    </source>
</evidence>
<accession>A0A2A9NR39</accession>
<evidence type="ECO:0000256" key="9">
    <source>
        <dbReference type="ARBA" id="ARBA00023212"/>
    </source>
</evidence>
<keyword evidence="8" id="KW-0995">Kinetochore</keyword>
<keyword evidence="11" id="KW-0137">Centromere</keyword>
<evidence type="ECO:0000256" key="11">
    <source>
        <dbReference type="ARBA" id="ARBA00023328"/>
    </source>
</evidence>
<dbReference type="AlphaFoldDB" id="A0A2A9NR39"/>
<dbReference type="PANTHER" id="PTHR28262:SF1">
    <property type="entry name" value="DASH COMPLEX SUBUNIT SPC19"/>
    <property type="match status" value="1"/>
</dbReference>
<evidence type="ECO:0000256" key="10">
    <source>
        <dbReference type="ARBA" id="ARBA00023242"/>
    </source>
</evidence>
<name>A0A2A9NR39_9AGAR</name>
<evidence type="ECO:0000256" key="3">
    <source>
        <dbReference type="ARBA" id="ARBA00004629"/>
    </source>
</evidence>
<keyword evidence="6" id="KW-0158">Chromosome</keyword>
<keyword evidence="9" id="KW-0206">Cytoskeleton</keyword>
<proteinExistence type="inferred from homology"/>
<dbReference type="PANTHER" id="PTHR28262">
    <property type="entry name" value="DASH COMPLEX SUBUNIT SPC19"/>
    <property type="match status" value="1"/>
</dbReference>
<dbReference type="GO" id="GO:0008608">
    <property type="term" value="P:attachment of spindle microtubules to kinetochore"/>
    <property type="evidence" value="ECO:0007669"/>
    <property type="project" value="InterPro"/>
</dbReference>